<reference evidence="2 3" key="1">
    <citation type="submission" date="2023-05" db="EMBL/GenBank/DDBJ databases">
        <title>Genomic insight into Chryseobacterium sp. wdc7 isolated forest soil (Gotjawal).</title>
        <authorList>
            <person name="Park S.-J."/>
        </authorList>
    </citation>
    <scope>NUCLEOTIDE SEQUENCE [LARGE SCALE GENOMIC DNA]</scope>
    <source>
        <strain evidence="3">wdc7</strain>
    </source>
</reference>
<dbReference type="EMBL" id="CP124855">
    <property type="protein sequence ID" value="WHF51082.1"/>
    <property type="molecule type" value="Genomic_DNA"/>
</dbReference>
<proteinExistence type="predicted"/>
<evidence type="ECO:0008006" key="4">
    <source>
        <dbReference type="Google" id="ProtNLM"/>
    </source>
</evidence>
<protein>
    <recommendedName>
        <fullName evidence="4">NVEALA protein</fullName>
    </recommendedName>
</protein>
<keyword evidence="3" id="KW-1185">Reference proteome</keyword>
<keyword evidence="1" id="KW-0732">Signal</keyword>
<organism evidence="2 3">
    <name type="scientific">Chryseobacterium gotjawalense</name>
    <dbReference type="NCBI Taxonomy" id="3042315"/>
    <lineage>
        <taxon>Bacteria</taxon>
        <taxon>Pseudomonadati</taxon>
        <taxon>Bacteroidota</taxon>
        <taxon>Flavobacteriia</taxon>
        <taxon>Flavobacteriales</taxon>
        <taxon>Weeksellaceae</taxon>
        <taxon>Chryseobacterium group</taxon>
        <taxon>Chryseobacterium</taxon>
    </lineage>
</organism>
<dbReference type="Proteomes" id="UP001241656">
    <property type="component" value="Chromosome"/>
</dbReference>
<sequence length="83" mass="8721">MKKLLLLAAFGVAGMMSASNTEIANEGTTIVLASRTCVGVESDCGGGGIWFACGEKNSDGELDHEVVDEMRQNLNEAFCGYGE</sequence>
<feature type="chain" id="PRO_5045544499" description="NVEALA protein" evidence="1">
    <location>
        <begin position="25"/>
        <end position="83"/>
    </location>
</feature>
<gene>
    <name evidence="2" type="ORF">QGN23_11665</name>
</gene>
<dbReference type="RefSeq" id="WP_282904468.1">
    <property type="nucleotide sequence ID" value="NZ_CP124855.1"/>
</dbReference>
<evidence type="ECO:0000313" key="3">
    <source>
        <dbReference type="Proteomes" id="UP001241656"/>
    </source>
</evidence>
<evidence type="ECO:0000256" key="1">
    <source>
        <dbReference type="SAM" id="SignalP"/>
    </source>
</evidence>
<accession>A0ABY8RDF9</accession>
<name>A0ABY8RDF9_9FLAO</name>
<feature type="signal peptide" evidence="1">
    <location>
        <begin position="1"/>
        <end position="24"/>
    </location>
</feature>
<evidence type="ECO:0000313" key="2">
    <source>
        <dbReference type="EMBL" id="WHF51082.1"/>
    </source>
</evidence>